<sequence>MLKHMLTDESSKGRIRLDNEAVILLAAEHVFARFGFKGATMALIAEEANLPKPNLHYYFGNKKNLYLCVLDDILHDWLSPLEHFQPQADPRTVIEQYVRQKMVLTFERPYASKLFANELLQGAPMVHDILKTQLHDLVASKAAVVDGWIEQGLLLPLDSKHFFFSIWAITQTYADFDIQIAAVLGEEAGAPDRRQRAVKHVLTSVFRMCGLDTDGVDR</sequence>
<dbReference type="InterPro" id="IPR009057">
    <property type="entry name" value="Homeodomain-like_sf"/>
</dbReference>
<evidence type="ECO:0000256" key="2">
    <source>
        <dbReference type="PROSITE-ProRule" id="PRU00335"/>
    </source>
</evidence>
<dbReference type="PRINTS" id="PR00455">
    <property type="entry name" value="HTHTETR"/>
</dbReference>
<dbReference type="SUPFAM" id="SSF46689">
    <property type="entry name" value="Homeodomain-like"/>
    <property type="match status" value="1"/>
</dbReference>
<dbReference type="PROSITE" id="PS50977">
    <property type="entry name" value="HTH_TETR_2"/>
    <property type="match status" value="1"/>
</dbReference>
<dbReference type="Gene3D" id="1.10.357.10">
    <property type="entry name" value="Tetracycline Repressor, domain 2"/>
    <property type="match status" value="1"/>
</dbReference>
<accession>A0AAE8ELF8</accession>
<dbReference type="Pfam" id="PF00440">
    <property type="entry name" value="TetR_N"/>
    <property type="match status" value="1"/>
</dbReference>
<evidence type="ECO:0000313" key="5">
    <source>
        <dbReference type="Proteomes" id="UP000285972"/>
    </source>
</evidence>
<gene>
    <name evidence="4" type="ORF">BIY26_18275</name>
</gene>
<organism evidence="4 5">
    <name type="scientific">Brenneria goodwinii</name>
    <dbReference type="NCBI Taxonomy" id="1109412"/>
    <lineage>
        <taxon>Bacteria</taxon>
        <taxon>Pseudomonadati</taxon>
        <taxon>Pseudomonadota</taxon>
        <taxon>Gammaproteobacteria</taxon>
        <taxon>Enterobacterales</taxon>
        <taxon>Pectobacteriaceae</taxon>
        <taxon>Brenneria</taxon>
    </lineage>
</organism>
<dbReference type="GeneID" id="70908922"/>
<dbReference type="Gene3D" id="1.10.10.60">
    <property type="entry name" value="Homeodomain-like"/>
    <property type="match status" value="1"/>
</dbReference>
<feature type="domain" description="HTH tetR-type" evidence="3">
    <location>
        <begin position="17"/>
        <end position="77"/>
    </location>
</feature>
<keyword evidence="1 2" id="KW-0238">DNA-binding</keyword>
<dbReference type="RefSeq" id="WP_095835242.1">
    <property type="nucleotide sequence ID" value="NZ_CP014137.1"/>
</dbReference>
<comment type="caution">
    <text evidence="4">The sequence shown here is derived from an EMBL/GenBank/DDBJ whole genome shotgun (WGS) entry which is preliminary data.</text>
</comment>
<dbReference type="SUPFAM" id="SSF48498">
    <property type="entry name" value="Tetracyclin repressor-like, C-terminal domain"/>
    <property type="match status" value="1"/>
</dbReference>
<dbReference type="InterPro" id="IPR050109">
    <property type="entry name" value="HTH-type_TetR-like_transc_reg"/>
</dbReference>
<proteinExistence type="predicted"/>
<dbReference type="GO" id="GO:0003677">
    <property type="term" value="F:DNA binding"/>
    <property type="evidence" value="ECO:0007669"/>
    <property type="project" value="UniProtKB-UniRule"/>
</dbReference>
<evidence type="ECO:0000313" key="4">
    <source>
        <dbReference type="EMBL" id="RLM18732.1"/>
    </source>
</evidence>
<dbReference type="AlphaFoldDB" id="A0AAE8ELF8"/>
<evidence type="ECO:0000256" key="1">
    <source>
        <dbReference type="ARBA" id="ARBA00023125"/>
    </source>
</evidence>
<dbReference type="PANTHER" id="PTHR30328:SF54">
    <property type="entry name" value="HTH-TYPE TRANSCRIPTIONAL REPRESSOR SCO4008"/>
    <property type="match status" value="1"/>
</dbReference>
<dbReference type="PANTHER" id="PTHR30328">
    <property type="entry name" value="TRANSCRIPTIONAL REPRESSOR"/>
    <property type="match status" value="1"/>
</dbReference>
<protein>
    <submittedName>
        <fullName evidence="4">TetR family transcriptional regulator</fullName>
    </submittedName>
</protein>
<name>A0AAE8ELF8_9GAMM</name>
<dbReference type="Proteomes" id="UP000285972">
    <property type="component" value="Unassembled WGS sequence"/>
</dbReference>
<dbReference type="InterPro" id="IPR001647">
    <property type="entry name" value="HTH_TetR"/>
</dbReference>
<dbReference type="KEGG" id="bgj:AWC36_19060"/>
<dbReference type="InterPro" id="IPR013573">
    <property type="entry name" value="Tscrpt_reg_YcdC_C"/>
</dbReference>
<reference evidence="4 5" key="1">
    <citation type="submission" date="2016-09" db="EMBL/GenBank/DDBJ databases">
        <authorList>
            <person name="Doonan J."/>
            <person name="Pachebat J.A."/>
            <person name="Golyshin P.N."/>
            <person name="Denman S."/>
            <person name="Mcdonald J.E."/>
        </authorList>
    </citation>
    <scope>NUCLEOTIDE SEQUENCE [LARGE SCALE GENOMIC DNA]</scope>
    <source>
        <strain evidence="4 5">FRB141</strain>
    </source>
</reference>
<dbReference type="EMBL" id="MJLX01000062">
    <property type="protein sequence ID" value="RLM18732.1"/>
    <property type="molecule type" value="Genomic_DNA"/>
</dbReference>
<dbReference type="GO" id="GO:0045892">
    <property type="term" value="P:negative regulation of DNA-templated transcription"/>
    <property type="evidence" value="ECO:0007669"/>
    <property type="project" value="InterPro"/>
</dbReference>
<feature type="DNA-binding region" description="H-T-H motif" evidence="2">
    <location>
        <begin position="40"/>
        <end position="59"/>
    </location>
</feature>
<dbReference type="Pfam" id="PF08362">
    <property type="entry name" value="TetR_C_3"/>
    <property type="match status" value="1"/>
</dbReference>
<dbReference type="InterPro" id="IPR036271">
    <property type="entry name" value="Tet_transcr_reg_TetR-rel_C_sf"/>
</dbReference>
<evidence type="ECO:0000259" key="3">
    <source>
        <dbReference type="PROSITE" id="PS50977"/>
    </source>
</evidence>